<evidence type="ECO:0000259" key="6">
    <source>
        <dbReference type="PROSITE" id="PS51833"/>
    </source>
</evidence>
<dbReference type="Gene3D" id="3.40.50.2300">
    <property type="match status" value="1"/>
</dbReference>
<dbReference type="EC" id="2.7.7.65" evidence="1"/>
<dbReference type="InterPro" id="IPR050469">
    <property type="entry name" value="Diguanylate_Cyclase"/>
</dbReference>
<dbReference type="Pfam" id="PF00990">
    <property type="entry name" value="GGDEF"/>
    <property type="match status" value="1"/>
</dbReference>
<dbReference type="NCBIfam" id="TIGR00254">
    <property type="entry name" value="GGDEF"/>
    <property type="match status" value="1"/>
</dbReference>
<evidence type="ECO:0000313" key="7">
    <source>
        <dbReference type="EMBL" id="NSL55356.1"/>
    </source>
</evidence>
<dbReference type="PROSITE" id="PS50887">
    <property type="entry name" value="GGDEF"/>
    <property type="match status" value="1"/>
</dbReference>
<evidence type="ECO:0000313" key="8">
    <source>
        <dbReference type="Proteomes" id="UP000778523"/>
    </source>
</evidence>
<dbReference type="Pfam" id="PF08668">
    <property type="entry name" value="HDOD"/>
    <property type="match status" value="1"/>
</dbReference>
<feature type="domain" description="HDOD" evidence="6">
    <location>
        <begin position="19"/>
        <end position="214"/>
    </location>
</feature>
<dbReference type="SUPFAM" id="SSF55073">
    <property type="entry name" value="Nucleotide cyclase"/>
    <property type="match status" value="1"/>
</dbReference>
<dbReference type="SUPFAM" id="SSF52172">
    <property type="entry name" value="CheY-like"/>
    <property type="match status" value="1"/>
</dbReference>
<protein>
    <recommendedName>
        <fullName evidence="1">diguanylate cyclase</fullName>
        <ecNumber evidence="1">2.7.7.65</ecNumber>
    </recommendedName>
</protein>
<evidence type="ECO:0000259" key="5">
    <source>
        <dbReference type="PROSITE" id="PS50887"/>
    </source>
</evidence>
<evidence type="ECO:0000256" key="3">
    <source>
        <dbReference type="PROSITE-ProRule" id="PRU00169"/>
    </source>
</evidence>
<dbReference type="Proteomes" id="UP000778523">
    <property type="component" value="Unassembled WGS sequence"/>
</dbReference>
<dbReference type="InterPro" id="IPR029787">
    <property type="entry name" value="Nucleotide_cyclase"/>
</dbReference>
<dbReference type="InterPro" id="IPR043128">
    <property type="entry name" value="Rev_trsase/Diguanyl_cyclase"/>
</dbReference>
<dbReference type="PANTHER" id="PTHR45138:SF9">
    <property type="entry name" value="DIGUANYLATE CYCLASE DGCM-RELATED"/>
    <property type="match status" value="1"/>
</dbReference>
<sequence>MAPPIDVSRFEQLKASGDLPSPKGVALAVMRMTQLDECSMAELAQLIRTDPAFVGRLIKAANGVIGYGRRPVVSVQDALTVLGMPAVRNMALGFSLLNNHRSGACEGFDYGRYWSTSLLSAVALQAVTLRTRVAAPDETYCVGLLARVGELALATLYPHDYAVICHDAQGDIARLLALESRSFAMTNAELGAAMLADWGLPRLFTDAAFCVASGLESSHPEGSRDATLSLSLSLARQMSALCMAPEAERPAMMQSLKMAGSRLSFDEEAVAVLADGVVAEWVEWGALLHVHAEQLPPFERLLRPPSPPLSVAVEATTSPDGASPVSRALRVLLVDAVAEVRQELRQVLLEAGYEVAEASDGFSATELALDFCPDMMLLGWQMPDVSATELLLTLRKTRIGRGIYVLVMGDCNSEEMALEAFDAGADDMLAKPVAHRLLLARLSAGKRLSSLHGEIEQDREEIRHFAAELAVSNRRLQEVALTDALTGFPNRRFFSERLVQEWAASLRSKRPLACIMLDVDHFKQINDTYGHDAGDSALRQVAVAIRSAVRTHDLVARMGGDEFVVLCPDSSIEAAMVCAERVRRAVDEAQLSSGLMHLKLSVSAGVSCRDAAIPDAESLLKRADQGLYMAKQAGRNRVAAPQLRPTGSGMA</sequence>
<evidence type="ECO:0000259" key="4">
    <source>
        <dbReference type="PROSITE" id="PS50110"/>
    </source>
</evidence>
<dbReference type="SMART" id="SM00448">
    <property type="entry name" value="REC"/>
    <property type="match status" value="1"/>
</dbReference>
<dbReference type="Gene3D" id="3.30.70.270">
    <property type="match status" value="1"/>
</dbReference>
<feature type="domain" description="Response regulatory" evidence="4">
    <location>
        <begin position="330"/>
        <end position="446"/>
    </location>
</feature>
<accession>A0ABX2IFB4</accession>
<evidence type="ECO:0000256" key="1">
    <source>
        <dbReference type="ARBA" id="ARBA00012528"/>
    </source>
</evidence>
<dbReference type="InterPro" id="IPR001789">
    <property type="entry name" value="Sig_transdc_resp-reg_receiver"/>
</dbReference>
<dbReference type="EMBL" id="JABCSC020000002">
    <property type="protein sequence ID" value="NSL55356.1"/>
    <property type="molecule type" value="Genomic_DNA"/>
</dbReference>
<gene>
    <name evidence="7" type="ORF">HJ583_010000</name>
</gene>
<comment type="catalytic activity">
    <reaction evidence="2">
        <text>2 GTP = 3',3'-c-di-GMP + 2 diphosphate</text>
        <dbReference type="Rhea" id="RHEA:24898"/>
        <dbReference type="ChEBI" id="CHEBI:33019"/>
        <dbReference type="ChEBI" id="CHEBI:37565"/>
        <dbReference type="ChEBI" id="CHEBI:58805"/>
        <dbReference type="EC" id="2.7.7.65"/>
    </reaction>
</comment>
<dbReference type="CDD" id="cd01949">
    <property type="entry name" value="GGDEF"/>
    <property type="match status" value="1"/>
</dbReference>
<evidence type="ECO:0000256" key="2">
    <source>
        <dbReference type="ARBA" id="ARBA00034247"/>
    </source>
</evidence>
<comment type="caution">
    <text evidence="3">Lacks conserved residue(s) required for the propagation of feature annotation.</text>
</comment>
<keyword evidence="8" id="KW-1185">Reference proteome</keyword>
<dbReference type="SMART" id="SM00267">
    <property type="entry name" value="GGDEF"/>
    <property type="match status" value="1"/>
</dbReference>
<dbReference type="Pfam" id="PF00072">
    <property type="entry name" value="Response_reg"/>
    <property type="match status" value="1"/>
</dbReference>
<dbReference type="PROSITE" id="PS51833">
    <property type="entry name" value="HDOD"/>
    <property type="match status" value="1"/>
</dbReference>
<dbReference type="PROSITE" id="PS50110">
    <property type="entry name" value="RESPONSE_REGULATORY"/>
    <property type="match status" value="1"/>
</dbReference>
<dbReference type="Gene3D" id="1.10.3210.10">
    <property type="entry name" value="Hypothetical protein af1432"/>
    <property type="match status" value="1"/>
</dbReference>
<comment type="caution">
    <text evidence="7">The sequence shown here is derived from an EMBL/GenBank/DDBJ whole genome shotgun (WGS) entry which is preliminary data.</text>
</comment>
<dbReference type="PANTHER" id="PTHR45138">
    <property type="entry name" value="REGULATORY COMPONENTS OF SENSORY TRANSDUCTION SYSTEM"/>
    <property type="match status" value="1"/>
</dbReference>
<name>A0ABX2IFB4_9RHOO</name>
<dbReference type="SUPFAM" id="SSF109604">
    <property type="entry name" value="HD-domain/PDEase-like"/>
    <property type="match status" value="1"/>
</dbReference>
<dbReference type="InterPro" id="IPR000160">
    <property type="entry name" value="GGDEF_dom"/>
</dbReference>
<dbReference type="InterPro" id="IPR011006">
    <property type="entry name" value="CheY-like_superfamily"/>
</dbReference>
<feature type="domain" description="GGDEF" evidence="5">
    <location>
        <begin position="510"/>
        <end position="643"/>
    </location>
</feature>
<dbReference type="InterPro" id="IPR013976">
    <property type="entry name" value="HDOD"/>
</dbReference>
<reference evidence="7 8" key="1">
    <citation type="submission" date="2020-06" db="EMBL/GenBank/DDBJ databases">
        <title>Draft genome of Uliginosibacterium sp. IMCC34675.</title>
        <authorList>
            <person name="Song J."/>
        </authorList>
    </citation>
    <scope>NUCLEOTIDE SEQUENCE [LARGE SCALE GENOMIC DNA]</scope>
    <source>
        <strain evidence="7 8">IMCC34675</strain>
    </source>
</reference>
<dbReference type="RefSeq" id="WP_170021777.1">
    <property type="nucleotide sequence ID" value="NZ_JABCSC020000002.1"/>
</dbReference>
<organism evidence="7 8">
    <name type="scientific">Uliginosibacterium aquaticum</name>
    <dbReference type="NCBI Taxonomy" id="2731212"/>
    <lineage>
        <taxon>Bacteria</taxon>
        <taxon>Pseudomonadati</taxon>
        <taxon>Pseudomonadota</taxon>
        <taxon>Betaproteobacteria</taxon>
        <taxon>Rhodocyclales</taxon>
        <taxon>Zoogloeaceae</taxon>
        <taxon>Uliginosibacterium</taxon>
    </lineage>
</organism>
<proteinExistence type="predicted"/>